<evidence type="ECO:0000259" key="8">
    <source>
        <dbReference type="Pfam" id="PF18676"/>
    </source>
</evidence>
<dbReference type="SUPFAM" id="SSF51126">
    <property type="entry name" value="Pectin lyase-like"/>
    <property type="match status" value="1"/>
</dbReference>
<evidence type="ECO:0000256" key="4">
    <source>
        <dbReference type="ARBA" id="ARBA00022525"/>
    </source>
</evidence>
<comment type="subcellular location">
    <subcellularLocation>
        <location evidence="1">Cell envelope</location>
    </subcellularLocation>
    <subcellularLocation>
        <location evidence="2">Cell outer membrane</location>
    </subcellularLocation>
    <subcellularLocation>
        <location evidence="3">Secreted</location>
    </subcellularLocation>
</comment>
<keyword evidence="5" id="KW-0732">Signal</keyword>
<name>A0ABT6FNL9_9FLAO</name>
<dbReference type="InterPro" id="IPR003368">
    <property type="entry name" value="POMP_repeat"/>
</dbReference>
<dbReference type="InterPro" id="IPR041286">
    <property type="entry name" value="MBG_2"/>
</dbReference>
<evidence type="ECO:0000313" key="10">
    <source>
        <dbReference type="Proteomes" id="UP001153642"/>
    </source>
</evidence>
<dbReference type="InterPro" id="IPR011050">
    <property type="entry name" value="Pectin_lyase_fold/virulence"/>
</dbReference>
<evidence type="ECO:0000256" key="2">
    <source>
        <dbReference type="ARBA" id="ARBA00004442"/>
    </source>
</evidence>
<feature type="domain" description="MBG" evidence="8">
    <location>
        <begin position="833"/>
        <end position="903"/>
    </location>
</feature>
<proteinExistence type="predicted"/>
<evidence type="ECO:0000256" key="5">
    <source>
        <dbReference type="ARBA" id="ARBA00022729"/>
    </source>
</evidence>
<dbReference type="Gene3D" id="3.30.160.710">
    <property type="match status" value="1"/>
</dbReference>
<keyword evidence="7" id="KW-0998">Cell outer membrane</keyword>
<dbReference type="Pfam" id="PF18676">
    <property type="entry name" value="MBG_2"/>
    <property type="match status" value="3"/>
</dbReference>
<gene>
    <name evidence="9" type="ORF">OSR52_03175</name>
</gene>
<keyword evidence="6" id="KW-0472">Membrane</keyword>
<evidence type="ECO:0000256" key="1">
    <source>
        <dbReference type="ARBA" id="ARBA00004196"/>
    </source>
</evidence>
<sequence length="1308" mass="139805">MKRVLLLALCSVTFFYIEVGFSQSCMDSQVHFYGPILGYNKTFSINFEMDSELLLQSFVPAGGSLGENPGQITTNVTYESSNTSVAVISVKASQYYIKIKGIGTSIIKSHYNDDPVDCSIAFTLKVVSPVITPSSGNILYVNKNVSGGNQSGNSWNNAIHELSDALSWVRSNWDVDLDGNLEIWVAQGLYMPVTPTDLNNVTDNERKKSFSMRKGVAIYGGLSGTESTSFNMDTRDWQAHPTILSGDIDRNDSTDGNGVLTSYEDISGVNSYRIFDNSSLDTSAILDGFIITGGNANGALTENEITNGGGMYNGQSSPTLKNLIFSGNSAILYGGAMINSNVVVAGVSSNPIINNVMFTGNHAGESGGAIWNDIGNHPSLVNATFSNNLADHSGGAIYNSDGSHPTIHNSLFKNNISIIGGAMANMGNLGLDNSLPSASPTILNSVFSGNMAISDGGGGAIYNLGIMSPTIVNCTFTKNVAEEEGGAIYNLLSSPLIKNSIIWDNEALGSTSIPPASVYTNSGGHKTFFSNSIIANFGGSSTWDDAMGIDGGNNIDIDPEFVDTVPGTTEYLFLKKYSPAVNKGSNQAYIDAGGNPTTDVDLAGKQRLYNGSSTNDIIDMGAYELHTDPVPFVKNVFSSEAITVAYGTALTEINNLPTEATAILNNENEVIVSLDRNTANWTLLTPSGGVFNAEVAGTYVFNVPLILPEEGDIPYFANPDEISAQVTIKVLKGSPELTVLWNGINIDLNKGLLLTYGDQGTLTIESSNPNGSFSYTLEGDASNILNLNDLKSVFAQQVGNGILTIEQEATENFEEITKQIDIIVEQKQITILTESDQGKTYGSPDPEHYGFVLDSGSFLAEGDGLTDIVSESRREMGENVGNYNIKLELNGVKASNYNITFQEDNDAFVISPKLVTIVADYQKKKYGASDPELTYTASPSLIGNDNFEGVLAREKGEAVGTYSIDQGSLKLSNNYTINYSSGTLEITKAPLTITAENTSKVFGEADPELTYKVMGFVNGDGTSIITGKLSRETGENAGTYPITLGNLNAGKSYDIYFEASSLEVVKADQNIVWNQQLSFGCGSGSQVSLTASANSGLPISYVVSNNSIAEVSGNVLTHKRSGAATIMAMQSGDKNHNPATSIQKTLLISQGGLIRQHWDDVLMFDNSNGNFVGYQWYKNGTAVLGATQQYYSENTALNGSYYVEAFTESGEVITSCPLELSRESVSRRATVIPNPVMAGSEFVLDGNFEEPLLNGASINIIDFNGRVLQTVPAMGSQTRLTAPMQTGIYVVLLSLSNGERKTVNLLVK</sequence>
<evidence type="ECO:0000256" key="6">
    <source>
        <dbReference type="ARBA" id="ARBA00023136"/>
    </source>
</evidence>
<organism evidence="9 10">
    <name type="scientific">Galbibacter pacificus</name>
    <dbReference type="NCBI Taxonomy" id="2996052"/>
    <lineage>
        <taxon>Bacteria</taxon>
        <taxon>Pseudomonadati</taxon>
        <taxon>Bacteroidota</taxon>
        <taxon>Flavobacteriia</taxon>
        <taxon>Flavobacteriales</taxon>
        <taxon>Flavobacteriaceae</taxon>
        <taxon>Galbibacter</taxon>
    </lineage>
</organism>
<dbReference type="NCBIfam" id="TIGR01376">
    <property type="entry name" value="POMP_repeat"/>
    <property type="match status" value="1"/>
</dbReference>
<dbReference type="Pfam" id="PF02415">
    <property type="entry name" value="Chlam_PMP"/>
    <property type="match status" value="4"/>
</dbReference>
<comment type="caution">
    <text evidence="9">The sequence shown here is derived from an EMBL/GenBank/DDBJ whole genome shotgun (WGS) entry which is preliminary data.</text>
</comment>
<evidence type="ECO:0000256" key="7">
    <source>
        <dbReference type="ARBA" id="ARBA00023237"/>
    </source>
</evidence>
<keyword evidence="4" id="KW-0964">Secreted</keyword>
<evidence type="ECO:0000313" key="9">
    <source>
        <dbReference type="EMBL" id="MDG3584858.1"/>
    </source>
</evidence>
<dbReference type="RefSeq" id="WP_277898615.1">
    <property type="nucleotide sequence ID" value="NZ_JAPMUA010000001.1"/>
</dbReference>
<feature type="domain" description="MBG" evidence="8">
    <location>
        <begin position="991"/>
        <end position="1062"/>
    </location>
</feature>
<dbReference type="PANTHER" id="PTHR11319:SF35">
    <property type="entry name" value="OUTER MEMBRANE PROTEIN PMPC-RELATED"/>
    <property type="match status" value="1"/>
</dbReference>
<dbReference type="EMBL" id="JAPMUA010000001">
    <property type="protein sequence ID" value="MDG3584858.1"/>
    <property type="molecule type" value="Genomic_DNA"/>
</dbReference>
<accession>A0ABT6FNL9</accession>
<dbReference type="PANTHER" id="PTHR11319">
    <property type="entry name" value="G PROTEIN-COUPLED RECEPTOR-RELATED"/>
    <property type="match status" value="1"/>
</dbReference>
<evidence type="ECO:0000256" key="3">
    <source>
        <dbReference type="ARBA" id="ARBA00004613"/>
    </source>
</evidence>
<reference evidence="9" key="1">
    <citation type="submission" date="2022-11" db="EMBL/GenBank/DDBJ databases">
        <title>High-quality draft genome sequence of Galbibacter sp. strain CMA-7.</title>
        <authorList>
            <person name="Wei L."/>
            <person name="Dong C."/>
            <person name="Shao Z."/>
        </authorList>
    </citation>
    <scope>NUCLEOTIDE SEQUENCE</scope>
    <source>
        <strain evidence="9">CMA-7</strain>
    </source>
</reference>
<protein>
    <submittedName>
        <fullName evidence="9">MBG domain-containing protein</fullName>
    </submittedName>
</protein>
<feature type="domain" description="MBG" evidence="8">
    <location>
        <begin position="915"/>
        <end position="984"/>
    </location>
</feature>
<keyword evidence="10" id="KW-1185">Reference proteome</keyword>
<dbReference type="Proteomes" id="UP001153642">
    <property type="component" value="Unassembled WGS sequence"/>
</dbReference>